<dbReference type="Gene3D" id="3.20.20.80">
    <property type="entry name" value="Glycosidases"/>
    <property type="match status" value="1"/>
</dbReference>
<dbReference type="RefSeq" id="XP_052946365.1">
    <property type="nucleotide sequence ID" value="XM_053087296.1"/>
</dbReference>
<dbReference type="PANTHER" id="PTHR31297">
    <property type="entry name" value="GLUCAN ENDO-1,6-BETA-GLUCOSIDASE B"/>
    <property type="match status" value="1"/>
</dbReference>
<dbReference type="GeneID" id="77726497"/>
<comment type="similarity">
    <text evidence="1">Belongs to the glycosyl hydrolase 5 (cellulase A) family.</text>
</comment>
<keyword evidence="3" id="KW-0325">Glycoprotein</keyword>
<dbReference type="Proteomes" id="UP001164286">
    <property type="component" value="Unassembled WGS sequence"/>
</dbReference>
<sequence length="717" mass="76776">MAGSPNLSSPGLDATEKDPLDTGFGNNQYPSNHFLTPANYPSRGPGGGQQPRNFSEKSYTQPGKRGCLPTNPTKRRWLLIGLPIILVIIAAGAAVGVYFGVVKKPATTGSSAGGLGGNSTSPVNFGVAGTGKTGSTVVSDLGVSFTYVNTFDGMWAQNPQNPYSVSGRAQSWSPSILEKWVWGQHIVRGVNLGGWLVTEPFIVPALYEQYQKTTPQAIDEYTLSQAMGKDLAVKMEEHYRTFIVEQDFADIAKAGLNWVRIPIGYWAIETHADEPYLPRVSWTYFLKAVAWGRKYGIRILLDFHALPGSQNGWNHSGKAGVGGKLGDGVNWMYGVMGIANAQRHLEQIRSLTQFLTQDGIKQVVPALSLVNEVQSTVVGDTPLRSFYLQAYNMIRSITGYGAGNGPIIVIHEGFEGIANFNGFLGGADRLAIDQHPYLAFAEQNLANHTTQARVACSWGGGTNDTQGSFGIVLGGEWSNAINNCGKWLNGVGSGNSYNSIPNSLGCTHWEEWFKWDDATKKGLKDYNMATMDALQNWFFWTWRIGNSTEMQYPTSPMWNYKLGVENGWIPADPRVAGGFCKSIGVAGGQFAGVYPASATGAVSTSVALANTSAIAAWPPTSMGPNFTAAAQVALFPTYTQTGAPITMATPAHPANATVGNGWAMPKDTAQAFVSVAGCPYPNAYDATKLADLPTARCSGAGKRDLAAAARPTPPPKV</sequence>
<dbReference type="GO" id="GO:0009986">
    <property type="term" value="C:cell surface"/>
    <property type="evidence" value="ECO:0007669"/>
    <property type="project" value="TreeGrafter"/>
</dbReference>
<evidence type="ECO:0000256" key="7">
    <source>
        <dbReference type="ARBA" id="ARBA00038929"/>
    </source>
</evidence>
<keyword evidence="5" id="KW-0961">Cell wall biogenesis/degradation</keyword>
<dbReference type="GO" id="GO:0005576">
    <property type="term" value="C:extracellular region"/>
    <property type="evidence" value="ECO:0007669"/>
    <property type="project" value="TreeGrafter"/>
</dbReference>
<comment type="catalytic activity">
    <reaction evidence="6">
        <text>Successive hydrolysis of beta-D-glucose units from the non-reducing ends of (1-&gt;3)-beta-D-glucans, releasing alpha-glucose.</text>
        <dbReference type="EC" id="3.2.1.58"/>
    </reaction>
</comment>
<keyword evidence="9" id="KW-0472">Membrane</keyword>
<evidence type="ECO:0000256" key="5">
    <source>
        <dbReference type="ARBA" id="ARBA00023316"/>
    </source>
</evidence>
<dbReference type="InterPro" id="IPR050386">
    <property type="entry name" value="Glycosyl_hydrolase_5"/>
</dbReference>
<proteinExistence type="inferred from homology"/>
<keyword evidence="9" id="KW-0812">Transmembrane</keyword>
<evidence type="ECO:0000256" key="4">
    <source>
        <dbReference type="ARBA" id="ARBA00023295"/>
    </source>
</evidence>
<dbReference type="PANTHER" id="PTHR31297:SF34">
    <property type="entry name" value="GLUCAN 1,3-BETA-GLUCOSIDASE 2"/>
    <property type="match status" value="1"/>
</dbReference>
<gene>
    <name evidence="10" type="ORF">MKK02DRAFT_27033</name>
</gene>
<name>A0AA38HA08_9TREE</name>
<dbReference type="AlphaFoldDB" id="A0AA38HA08"/>
<evidence type="ECO:0000256" key="3">
    <source>
        <dbReference type="ARBA" id="ARBA00023180"/>
    </source>
</evidence>
<evidence type="ECO:0000313" key="10">
    <source>
        <dbReference type="EMBL" id="KAI9636588.1"/>
    </source>
</evidence>
<dbReference type="GO" id="GO:0071555">
    <property type="term" value="P:cell wall organization"/>
    <property type="evidence" value="ECO:0007669"/>
    <property type="project" value="UniProtKB-KW"/>
</dbReference>
<dbReference type="GO" id="GO:0009251">
    <property type="term" value="P:glucan catabolic process"/>
    <property type="evidence" value="ECO:0007669"/>
    <property type="project" value="TreeGrafter"/>
</dbReference>
<accession>A0AA38HA08</accession>
<feature type="region of interest" description="Disordered" evidence="8">
    <location>
        <begin position="1"/>
        <end position="70"/>
    </location>
</feature>
<evidence type="ECO:0000256" key="2">
    <source>
        <dbReference type="ARBA" id="ARBA00022801"/>
    </source>
</evidence>
<evidence type="ECO:0000256" key="8">
    <source>
        <dbReference type="SAM" id="MobiDB-lite"/>
    </source>
</evidence>
<keyword evidence="11" id="KW-1185">Reference proteome</keyword>
<feature type="transmembrane region" description="Helical" evidence="9">
    <location>
        <begin position="77"/>
        <end position="101"/>
    </location>
</feature>
<evidence type="ECO:0000256" key="1">
    <source>
        <dbReference type="ARBA" id="ARBA00005641"/>
    </source>
</evidence>
<feature type="compositionally biased region" description="Polar residues" evidence="8">
    <location>
        <begin position="24"/>
        <end position="34"/>
    </location>
</feature>
<keyword evidence="2 10" id="KW-0378">Hydrolase</keyword>
<dbReference type="SUPFAM" id="SSF51445">
    <property type="entry name" value="(Trans)glycosidases"/>
    <property type="match status" value="1"/>
</dbReference>
<evidence type="ECO:0000313" key="11">
    <source>
        <dbReference type="Proteomes" id="UP001164286"/>
    </source>
</evidence>
<protein>
    <recommendedName>
        <fullName evidence="7">glucan 1,3-beta-glucosidase</fullName>
        <ecNumber evidence="7">3.2.1.58</ecNumber>
    </recommendedName>
</protein>
<dbReference type="InterPro" id="IPR017853">
    <property type="entry name" value="GH"/>
</dbReference>
<keyword evidence="9" id="KW-1133">Transmembrane helix</keyword>
<evidence type="ECO:0000256" key="6">
    <source>
        <dbReference type="ARBA" id="ARBA00036824"/>
    </source>
</evidence>
<dbReference type="EC" id="3.2.1.58" evidence="7"/>
<dbReference type="EMBL" id="JAKWFO010000005">
    <property type="protein sequence ID" value="KAI9636588.1"/>
    <property type="molecule type" value="Genomic_DNA"/>
</dbReference>
<evidence type="ECO:0000256" key="9">
    <source>
        <dbReference type="SAM" id="Phobius"/>
    </source>
</evidence>
<organism evidence="10 11">
    <name type="scientific">Dioszegia hungarica</name>
    <dbReference type="NCBI Taxonomy" id="4972"/>
    <lineage>
        <taxon>Eukaryota</taxon>
        <taxon>Fungi</taxon>
        <taxon>Dikarya</taxon>
        <taxon>Basidiomycota</taxon>
        <taxon>Agaricomycotina</taxon>
        <taxon>Tremellomycetes</taxon>
        <taxon>Tremellales</taxon>
        <taxon>Bulleribasidiaceae</taxon>
        <taxon>Dioszegia</taxon>
    </lineage>
</organism>
<dbReference type="GO" id="GO:0004338">
    <property type="term" value="F:glucan exo-1,3-beta-glucosidase activity"/>
    <property type="evidence" value="ECO:0007669"/>
    <property type="project" value="UniProtKB-EC"/>
</dbReference>
<comment type="caution">
    <text evidence="10">The sequence shown here is derived from an EMBL/GenBank/DDBJ whole genome shotgun (WGS) entry which is preliminary data.</text>
</comment>
<reference evidence="10" key="1">
    <citation type="journal article" date="2022" name="G3 (Bethesda)">
        <title>High quality genome of the basidiomycete yeast Dioszegia hungarica PDD-24b-2 isolated from cloud water.</title>
        <authorList>
            <person name="Jarrige D."/>
            <person name="Haridas S."/>
            <person name="Bleykasten-Grosshans C."/>
            <person name="Joly M."/>
            <person name="Nadalig T."/>
            <person name="Sancelme M."/>
            <person name="Vuilleumier S."/>
            <person name="Grigoriev I.V."/>
            <person name="Amato P."/>
            <person name="Bringel F."/>
        </authorList>
    </citation>
    <scope>NUCLEOTIDE SEQUENCE</scope>
    <source>
        <strain evidence="10">PDD-24b-2</strain>
    </source>
</reference>
<keyword evidence="4" id="KW-0326">Glycosidase</keyword>